<dbReference type="PANTHER" id="PTHR40076">
    <property type="entry name" value="MEMBRANE PROTEIN-RELATED"/>
    <property type="match status" value="1"/>
</dbReference>
<feature type="transmembrane region" description="Helical" evidence="1">
    <location>
        <begin position="55"/>
        <end position="76"/>
    </location>
</feature>
<name>A0A0H3MZA1_CLODC</name>
<evidence type="ECO:0000313" key="2">
    <source>
        <dbReference type="EMBL" id="CBA60947.1"/>
    </source>
</evidence>
<dbReference type="AlphaFoldDB" id="A0A0H3MZA1"/>
<accession>A0A0H3MZA1</accession>
<dbReference type="InterPro" id="IPR010380">
    <property type="entry name" value="DUF975"/>
</dbReference>
<dbReference type="KEGG" id="cdc:CD196_0486"/>
<dbReference type="PANTHER" id="PTHR40076:SF1">
    <property type="entry name" value="MEMBRANE PROTEIN"/>
    <property type="match status" value="1"/>
</dbReference>
<feature type="transmembrane region" description="Helical" evidence="1">
    <location>
        <begin position="141"/>
        <end position="167"/>
    </location>
</feature>
<sequence>MKGVFFMVSRQELKRVSKAQLSGNWGICAISMAVYIALIVLISIVGLPFEPLTTIVVAVIAFCVSAGFTCMFLKITKDEKVKIGDIFVSGRIYLRSFGFYLFESIIVYIYSFIITIIGAFLSFGVLLTSGAIEYLSSDNVGIGTIISTGITLVLIILVLMLPVYILLLYVSQATFLICEDKDNMGVFKSMGASLDMMKGNVLKLFVLNFSFIGWYILSIATLGIGLLWLIPYVGVTNCNFYRQLVKENPDVEDILLDKEKSYTMY</sequence>
<feature type="transmembrane region" description="Helical" evidence="1">
    <location>
        <begin position="204"/>
        <end position="230"/>
    </location>
</feature>
<gene>
    <name evidence="2" type="ordered locus">CD196_0486</name>
</gene>
<dbReference type="Proteomes" id="UP000002068">
    <property type="component" value="Chromosome"/>
</dbReference>
<evidence type="ECO:0000256" key="1">
    <source>
        <dbReference type="SAM" id="Phobius"/>
    </source>
</evidence>
<evidence type="ECO:0000313" key="3">
    <source>
        <dbReference type="Proteomes" id="UP000002068"/>
    </source>
</evidence>
<protein>
    <submittedName>
        <fullName evidence="2">Membrane protein</fullName>
    </submittedName>
</protein>
<dbReference type="HOGENOM" id="CLU_045673_3_1_9"/>
<organism evidence="2 3">
    <name type="scientific">Clostridioides difficile (strain CD196)</name>
    <name type="common">Peptoclostridium difficile</name>
    <dbReference type="NCBI Taxonomy" id="645462"/>
    <lineage>
        <taxon>Bacteria</taxon>
        <taxon>Bacillati</taxon>
        <taxon>Bacillota</taxon>
        <taxon>Clostridia</taxon>
        <taxon>Peptostreptococcales</taxon>
        <taxon>Peptostreptococcaceae</taxon>
        <taxon>Clostridioides</taxon>
    </lineage>
</organism>
<dbReference type="EMBL" id="FN538970">
    <property type="protein sequence ID" value="CBA60947.1"/>
    <property type="molecule type" value="Genomic_DNA"/>
</dbReference>
<feature type="transmembrane region" description="Helical" evidence="1">
    <location>
        <begin position="21"/>
        <end position="49"/>
    </location>
</feature>
<keyword evidence="1" id="KW-0472">Membrane</keyword>
<feature type="transmembrane region" description="Helical" evidence="1">
    <location>
        <begin position="97"/>
        <end position="121"/>
    </location>
</feature>
<proteinExistence type="predicted"/>
<reference evidence="2 3" key="1">
    <citation type="journal article" date="2009" name="Genome Biol.">
        <title>Comparative genome and phenotypic analysis of Clostridium difficile 027 strains provides insight into the evolution of a hypervirulent bacterium.</title>
        <authorList>
            <person name="Stabler R.A."/>
            <person name="He M."/>
            <person name="Dawson L."/>
            <person name="Martin M."/>
            <person name="Valiente E."/>
            <person name="Corton C."/>
            <person name="Lawley T.D."/>
            <person name="Sebaihia M."/>
            <person name="Quail M.A."/>
            <person name="Rose G."/>
            <person name="Gerding D.N."/>
            <person name="Gibert M."/>
            <person name="Popoff M.R."/>
            <person name="Parkhill J."/>
            <person name="Dougan G."/>
            <person name="Wren B.W."/>
        </authorList>
    </citation>
    <scope>NUCLEOTIDE SEQUENCE [LARGE SCALE GENOMIC DNA]</scope>
    <source>
        <strain evidence="2 3">CD196</strain>
    </source>
</reference>
<dbReference type="Pfam" id="PF06161">
    <property type="entry name" value="DUF975"/>
    <property type="match status" value="1"/>
</dbReference>
<keyword evidence="1" id="KW-1133">Transmembrane helix</keyword>
<keyword evidence="1" id="KW-0812">Transmembrane</keyword>